<dbReference type="Pfam" id="PF00620">
    <property type="entry name" value="RhoGAP"/>
    <property type="match status" value="1"/>
</dbReference>
<feature type="coiled-coil region" evidence="2">
    <location>
        <begin position="1055"/>
        <end position="1082"/>
    </location>
</feature>
<feature type="region of interest" description="Disordered" evidence="3">
    <location>
        <begin position="604"/>
        <end position="634"/>
    </location>
</feature>
<feature type="compositionally biased region" description="Basic and acidic residues" evidence="3">
    <location>
        <begin position="886"/>
        <end position="896"/>
    </location>
</feature>
<dbReference type="SUPFAM" id="SSF48350">
    <property type="entry name" value="GTPase activation domain, GAP"/>
    <property type="match status" value="1"/>
</dbReference>
<keyword evidence="5" id="KW-1185">Reference proteome</keyword>
<feature type="region of interest" description="Disordered" evidence="3">
    <location>
        <begin position="478"/>
        <end position="532"/>
    </location>
</feature>
<feature type="region of interest" description="Disordered" evidence="3">
    <location>
        <begin position="986"/>
        <end position="1006"/>
    </location>
</feature>
<evidence type="ECO:0000256" key="2">
    <source>
        <dbReference type="SAM" id="Coils"/>
    </source>
</evidence>
<feature type="compositionally biased region" description="Low complexity" evidence="3">
    <location>
        <begin position="291"/>
        <end position="304"/>
    </location>
</feature>
<dbReference type="RefSeq" id="XP_045572487.1">
    <property type="nucleotide sequence ID" value="XM_045716531.1"/>
</dbReference>
<feature type="compositionally biased region" description="Basic and acidic residues" evidence="3">
    <location>
        <begin position="324"/>
        <end position="333"/>
    </location>
</feature>
<dbReference type="InterPro" id="IPR008936">
    <property type="entry name" value="Rho_GTPase_activation_prot"/>
</dbReference>
<feature type="region of interest" description="Disordered" evidence="3">
    <location>
        <begin position="766"/>
        <end position="798"/>
    </location>
</feature>
<dbReference type="PANTHER" id="PTHR15904:SF18">
    <property type="entry name" value="PROTEIN FAM13A"/>
    <property type="match status" value="1"/>
</dbReference>
<feature type="compositionally biased region" description="Basic and acidic residues" evidence="3">
    <location>
        <begin position="855"/>
        <end position="865"/>
    </location>
</feature>
<dbReference type="InterPro" id="IPR039102">
    <property type="entry name" value="FAM13"/>
</dbReference>
<feature type="compositionally biased region" description="Acidic residues" evidence="3">
    <location>
        <begin position="986"/>
        <end position="996"/>
    </location>
</feature>
<gene>
    <name evidence="6" type="primary">LOC106610290</name>
</gene>
<feature type="compositionally biased region" description="Basic and acidic residues" evidence="3">
    <location>
        <begin position="911"/>
        <end position="927"/>
    </location>
</feature>
<feature type="compositionally biased region" description="Polar residues" evidence="3">
    <location>
        <begin position="581"/>
        <end position="591"/>
    </location>
</feature>
<dbReference type="Proteomes" id="UP001652741">
    <property type="component" value="Chromosome ssa04"/>
</dbReference>
<evidence type="ECO:0000256" key="3">
    <source>
        <dbReference type="SAM" id="MobiDB-lite"/>
    </source>
</evidence>
<dbReference type="GeneID" id="106610290"/>
<feature type="region of interest" description="Disordered" evidence="3">
    <location>
        <begin position="561"/>
        <end position="592"/>
    </location>
</feature>
<sequence>MGAGALTICHNKAAVQIKQDMKKMVQLPMLRGTSRGPRGVEARGGRLFGVSLLELRELGLVKDGVPLVVRRMVEFLREHALHHEGLFRVNGNVRAVEGLKLRLENGEDVDFLVEADVCTVASLFKQYLRDLPEGLVDSTVQPALIQQHQESSEDGFCSDLRVLLHQLPDVHYSLLQYLCLFLTQVDQRHRENRMTALNLATVFGPNVFHVSSGFDGIQEQNICNKIMAKLIQNYSSIFNNNYQDDDHKEEHCVFNRDGDRGEHIQESLPSNIIIVKEAKETPVNRTDTESPKTPGTTPSTATHTQKTPIPVPRKKKNASNSPPDDTKSSKELSNENPIITPRKKKVRKVKRETATVLRAAPLPSLSPGLPYVRPLVLPVPLAPEVRSPSPERMELTPPGAPQDPRGPATDAWDDIAVKTTEVLNSSQEEDSRPISPFYISNHLSSVQCRSDLTNILERTIRSAVEQHLFDVHMCGGGQSTTEDSESTGCSSSPEVTPTARQRRRHQREQEEAQRHRDRSRSSSLRERDINKENIPAVGSVSVASSCGVSVGEEGVRRDYQTSQGGLHHEGPRPRKPKHCHQSPTLGQLSDNQDPHALKECMSRVHDKPGTNNMESSDNRNDSQRKDPSLPLTPSWTRLSSMKIQELPSSCETADRRGVIVRSSDQECSEEVPRLDLSVLTDDNNWGDSLFFSAPFLDFKSVFQSSYYEEPVPAYSSWQRESMDSEEACISPQVGGRLIRQLIEEDSDPMLSPRFHAYGHCQQYIDDTEVPPSPPNAHSFASRRRSSSLGSCGDDDQQELTSAQLSKKIHGLKRKIHKYEEKFEEERKYRPSHSDKADNSEVLKWMNELAKLRKDLKEHKLHKSEEDLPPLTRQRSNTLPKSFGSQLEKKPQQEKAPKPPVENTLEGVQNKLQEKRDEVGRPEDVKDMTREQIGAEKVALQKALLYYEGIHGRPVTKTERQIMKPLYDRYRLVKQILCRASTIPVIEEEDGSEDDSESNNKPQCQITGTVRPDFSMLGFLDQLEEETDGFISPVDELSPSKNTTDMRLSNLHSATMPELVEQLQEAREEKKRIRKNLREFEDQFFRQNGRNVQKEDRSPLAVEYNEYKHIKAKLRLIEVLISKGDASKFL</sequence>
<feature type="region of interest" description="Disordered" evidence="3">
    <location>
        <begin position="260"/>
        <end position="347"/>
    </location>
</feature>
<feature type="region of interest" description="Disordered" evidence="3">
    <location>
        <begin position="385"/>
        <end position="408"/>
    </location>
</feature>
<keyword evidence="2" id="KW-0175">Coiled coil</keyword>
<accession>A0ABM3EN43</accession>
<dbReference type="PANTHER" id="PTHR15904">
    <property type="entry name" value="FAM13"/>
    <property type="match status" value="1"/>
</dbReference>
<organism evidence="5 6">
    <name type="scientific">Salmo salar</name>
    <name type="common">Atlantic salmon</name>
    <dbReference type="NCBI Taxonomy" id="8030"/>
    <lineage>
        <taxon>Eukaryota</taxon>
        <taxon>Metazoa</taxon>
        <taxon>Chordata</taxon>
        <taxon>Craniata</taxon>
        <taxon>Vertebrata</taxon>
        <taxon>Euteleostomi</taxon>
        <taxon>Actinopterygii</taxon>
        <taxon>Neopterygii</taxon>
        <taxon>Teleostei</taxon>
        <taxon>Protacanthopterygii</taxon>
        <taxon>Salmoniformes</taxon>
        <taxon>Salmonidae</taxon>
        <taxon>Salmoninae</taxon>
        <taxon>Salmo</taxon>
    </lineage>
</organism>
<feature type="compositionally biased region" description="Basic and acidic residues" evidence="3">
    <location>
        <begin position="507"/>
        <end position="531"/>
    </location>
</feature>
<dbReference type="InterPro" id="IPR059029">
    <property type="entry name" value="FAM13A_dom"/>
</dbReference>
<protein>
    <submittedName>
        <fullName evidence="6">Protein FAM13A isoform X4</fullName>
    </submittedName>
</protein>
<evidence type="ECO:0000313" key="5">
    <source>
        <dbReference type="Proteomes" id="UP001652741"/>
    </source>
</evidence>
<feature type="compositionally biased region" description="Polar residues" evidence="3">
    <location>
        <begin position="486"/>
        <end position="495"/>
    </location>
</feature>
<feature type="region of interest" description="Disordered" evidence="3">
    <location>
        <begin position="855"/>
        <end position="927"/>
    </location>
</feature>
<name>A0ABM3EN43_SALSA</name>
<evidence type="ECO:0000259" key="4">
    <source>
        <dbReference type="PROSITE" id="PS50238"/>
    </source>
</evidence>
<dbReference type="Gene3D" id="1.10.555.10">
    <property type="entry name" value="Rho GTPase activation protein"/>
    <property type="match status" value="1"/>
</dbReference>
<evidence type="ECO:0000313" key="6">
    <source>
        <dbReference type="RefSeq" id="XP_045572487.1"/>
    </source>
</evidence>
<comment type="similarity">
    <text evidence="1">Belongs to the FAM13 family.</text>
</comment>
<feature type="compositionally biased region" description="Basic and acidic residues" evidence="3">
    <location>
        <begin position="616"/>
        <end position="627"/>
    </location>
</feature>
<feature type="compositionally biased region" description="Basic and acidic residues" evidence="3">
    <location>
        <begin position="276"/>
        <end position="290"/>
    </location>
</feature>
<dbReference type="InterPro" id="IPR000198">
    <property type="entry name" value="RhoGAP_dom"/>
</dbReference>
<dbReference type="SMART" id="SM00324">
    <property type="entry name" value="RhoGAP"/>
    <property type="match status" value="1"/>
</dbReference>
<reference evidence="6" key="1">
    <citation type="submission" date="2025-08" db="UniProtKB">
        <authorList>
            <consortium name="RefSeq"/>
        </authorList>
    </citation>
    <scope>IDENTIFICATION</scope>
</reference>
<feature type="domain" description="Rho-GAP" evidence="4">
    <location>
        <begin position="50"/>
        <end position="238"/>
    </location>
</feature>
<dbReference type="PROSITE" id="PS50238">
    <property type="entry name" value="RHOGAP"/>
    <property type="match status" value="1"/>
</dbReference>
<feature type="compositionally biased region" description="Polar residues" evidence="3">
    <location>
        <begin position="872"/>
        <end position="884"/>
    </location>
</feature>
<dbReference type="Pfam" id="PF26116">
    <property type="entry name" value="FAM13A"/>
    <property type="match status" value="1"/>
</dbReference>
<proteinExistence type="inferred from homology"/>
<evidence type="ECO:0000256" key="1">
    <source>
        <dbReference type="ARBA" id="ARBA00007549"/>
    </source>
</evidence>